<sequence length="110" mass="12361">MSKTNISRCTVNAAEKDNSLYVKVINSNKTESRQFDIKVYKKETPNKLLAVTPNSKEENQLRPGAEKIYTIDTSTTKGKLIFEISQYSGGSGLKVSKNSNRKHSLEIHLK</sequence>
<name>A0ABW0LHS2_9BACI</name>
<evidence type="ECO:0000313" key="2">
    <source>
        <dbReference type="EMBL" id="MFC5464482.1"/>
    </source>
</evidence>
<dbReference type="RefSeq" id="WP_382349377.1">
    <property type="nucleotide sequence ID" value="NZ_JBHSMC010000005.1"/>
</dbReference>
<gene>
    <name evidence="2" type="ORF">ACFPM4_06860</name>
</gene>
<accession>A0ABW0LHS2</accession>
<evidence type="ECO:0000256" key="1">
    <source>
        <dbReference type="SAM" id="MobiDB-lite"/>
    </source>
</evidence>
<protein>
    <submittedName>
        <fullName evidence="2">Uncharacterized protein</fullName>
    </submittedName>
</protein>
<feature type="region of interest" description="Disordered" evidence="1">
    <location>
        <begin position="91"/>
        <end position="110"/>
    </location>
</feature>
<evidence type="ECO:0000313" key="3">
    <source>
        <dbReference type="Proteomes" id="UP001596147"/>
    </source>
</evidence>
<dbReference type="EMBL" id="JBHSMC010000005">
    <property type="protein sequence ID" value="MFC5464482.1"/>
    <property type="molecule type" value="Genomic_DNA"/>
</dbReference>
<dbReference type="Proteomes" id="UP001596147">
    <property type="component" value="Unassembled WGS sequence"/>
</dbReference>
<organism evidence="2 3">
    <name type="scientific">Lederbergia graminis</name>
    <dbReference type="NCBI Taxonomy" id="735518"/>
    <lineage>
        <taxon>Bacteria</taxon>
        <taxon>Bacillati</taxon>
        <taxon>Bacillota</taxon>
        <taxon>Bacilli</taxon>
        <taxon>Bacillales</taxon>
        <taxon>Bacillaceae</taxon>
        <taxon>Lederbergia</taxon>
    </lineage>
</organism>
<comment type="caution">
    <text evidence="2">The sequence shown here is derived from an EMBL/GenBank/DDBJ whole genome shotgun (WGS) entry which is preliminary data.</text>
</comment>
<reference evidence="3" key="1">
    <citation type="journal article" date="2019" name="Int. J. Syst. Evol. Microbiol.">
        <title>The Global Catalogue of Microorganisms (GCM) 10K type strain sequencing project: providing services to taxonomists for standard genome sequencing and annotation.</title>
        <authorList>
            <consortium name="The Broad Institute Genomics Platform"/>
            <consortium name="The Broad Institute Genome Sequencing Center for Infectious Disease"/>
            <person name="Wu L."/>
            <person name="Ma J."/>
        </authorList>
    </citation>
    <scope>NUCLEOTIDE SEQUENCE [LARGE SCALE GENOMIC DNA]</scope>
    <source>
        <strain evidence="3">CGMCC 1.12237</strain>
    </source>
</reference>
<proteinExistence type="predicted"/>
<keyword evidence="3" id="KW-1185">Reference proteome</keyword>